<gene>
    <name evidence="2" type="ORF">SYYSPA8_36260</name>
</gene>
<proteinExistence type="predicted"/>
<dbReference type="RefSeq" id="WP_323451799.1">
    <property type="nucleotide sequence ID" value="NZ_BSBI01000025.1"/>
</dbReference>
<feature type="region of interest" description="Disordered" evidence="1">
    <location>
        <begin position="27"/>
        <end position="54"/>
    </location>
</feature>
<evidence type="ECO:0000256" key="1">
    <source>
        <dbReference type="SAM" id="MobiDB-lite"/>
    </source>
</evidence>
<organism evidence="2 3">
    <name type="scientific">Streptomyces yaizuensis</name>
    <dbReference type="NCBI Taxonomy" id="2989713"/>
    <lineage>
        <taxon>Bacteria</taxon>
        <taxon>Bacillati</taxon>
        <taxon>Actinomycetota</taxon>
        <taxon>Actinomycetes</taxon>
        <taxon>Kitasatosporales</taxon>
        <taxon>Streptomycetaceae</taxon>
        <taxon>Streptomyces</taxon>
    </lineage>
</organism>
<dbReference type="EMBL" id="BSBI01000025">
    <property type="protein sequence ID" value="GLF99871.1"/>
    <property type="molecule type" value="Genomic_DNA"/>
</dbReference>
<reference evidence="2 3" key="1">
    <citation type="submission" date="2022-10" db="EMBL/GenBank/DDBJ databases">
        <title>Draft genome sequence of Streptomyces sp. YSPA8.</title>
        <authorList>
            <person name="Moriuchi R."/>
            <person name="Dohra H."/>
            <person name="Yamamura H."/>
            <person name="Kodani S."/>
        </authorList>
    </citation>
    <scope>NUCLEOTIDE SEQUENCE [LARGE SCALE GENOMIC DNA]</scope>
    <source>
        <strain evidence="2 3">YSPA8</strain>
    </source>
</reference>
<evidence type="ECO:0000313" key="3">
    <source>
        <dbReference type="Proteomes" id="UP001291653"/>
    </source>
</evidence>
<name>A0ABQ5PBD1_9ACTN</name>
<sequence>MVPAPQKDLGRLSAAFLEAGPTAVASLPVTLRRPTRRHAEHEAERSGRMRSGRL</sequence>
<evidence type="ECO:0000313" key="2">
    <source>
        <dbReference type="EMBL" id="GLF99871.1"/>
    </source>
</evidence>
<feature type="compositionally biased region" description="Basic and acidic residues" evidence="1">
    <location>
        <begin position="37"/>
        <end position="47"/>
    </location>
</feature>
<comment type="caution">
    <text evidence="2">The sequence shown here is derived from an EMBL/GenBank/DDBJ whole genome shotgun (WGS) entry which is preliminary data.</text>
</comment>
<accession>A0ABQ5PBD1</accession>
<keyword evidence="3" id="KW-1185">Reference proteome</keyword>
<protein>
    <submittedName>
        <fullName evidence="2">Uncharacterized protein</fullName>
    </submittedName>
</protein>
<dbReference type="Proteomes" id="UP001291653">
    <property type="component" value="Unassembled WGS sequence"/>
</dbReference>